<keyword evidence="2" id="KW-0805">Transcription regulation</keyword>
<protein>
    <submittedName>
        <fullName evidence="8">Uncharacterized protein LOC104728198</fullName>
    </submittedName>
</protein>
<keyword evidence="3" id="KW-0238">DNA-binding</keyword>
<comment type="subcellular location">
    <subcellularLocation>
        <location evidence="1">Nucleus</location>
    </subcellularLocation>
</comment>
<keyword evidence="6" id="KW-1133">Transmembrane helix</keyword>
<evidence type="ECO:0000256" key="5">
    <source>
        <dbReference type="ARBA" id="ARBA00023242"/>
    </source>
</evidence>
<gene>
    <name evidence="8" type="primary">LOC104728198</name>
</gene>
<dbReference type="Proteomes" id="UP000694864">
    <property type="component" value="Chromosome 11"/>
</dbReference>
<keyword evidence="5" id="KW-0539">Nucleus</keyword>
<dbReference type="GeneID" id="104728198"/>
<sequence length="139" mass="16037">MSTIILLLHYQKRGLSPSEVKKFLNDHPEYIREGANISQFSFQLPRPLADNYVKKRTRQVKPTAATENKLVALLSPCEHRHQSKVNPLKGQEHEIEETNKDEFNNLLAVIVHVDIIFIFMTISTYFVDQSKTLSIFGKI</sequence>
<dbReference type="InterPro" id="IPR016177">
    <property type="entry name" value="DNA-bd_dom_sf"/>
</dbReference>
<name>A0ABM0USG4_CAMSA</name>
<evidence type="ECO:0000256" key="6">
    <source>
        <dbReference type="SAM" id="Phobius"/>
    </source>
</evidence>
<keyword evidence="4" id="KW-0804">Transcription</keyword>
<evidence type="ECO:0000256" key="2">
    <source>
        <dbReference type="ARBA" id="ARBA00023015"/>
    </source>
</evidence>
<evidence type="ECO:0000313" key="7">
    <source>
        <dbReference type="Proteomes" id="UP000694864"/>
    </source>
</evidence>
<feature type="transmembrane region" description="Helical" evidence="6">
    <location>
        <begin position="106"/>
        <end position="127"/>
    </location>
</feature>
<evidence type="ECO:0000256" key="1">
    <source>
        <dbReference type="ARBA" id="ARBA00004123"/>
    </source>
</evidence>
<keyword evidence="6" id="KW-0472">Membrane</keyword>
<proteinExistence type="predicted"/>
<keyword evidence="6" id="KW-0812">Transmembrane</keyword>
<dbReference type="SUPFAM" id="SSF54171">
    <property type="entry name" value="DNA-binding domain"/>
    <property type="match status" value="1"/>
</dbReference>
<evidence type="ECO:0000313" key="8">
    <source>
        <dbReference type="RefSeq" id="XP_010445522.1"/>
    </source>
</evidence>
<organism evidence="7 8">
    <name type="scientific">Camelina sativa</name>
    <name type="common">False flax</name>
    <name type="synonym">Myagrum sativum</name>
    <dbReference type="NCBI Taxonomy" id="90675"/>
    <lineage>
        <taxon>Eukaryota</taxon>
        <taxon>Viridiplantae</taxon>
        <taxon>Streptophyta</taxon>
        <taxon>Embryophyta</taxon>
        <taxon>Tracheophyta</taxon>
        <taxon>Spermatophyta</taxon>
        <taxon>Magnoliopsida</taxon>
        <taxon>eudicotyledons</taxon>
        <taxon>Gunneridae</taxon>
        <taxon>Pentapetalae</taxon>
        <taxon>rosids</taxon>
        <taxon>malvids</taxon>
        <taxon>Brassicales</taxon>
        <taxon>Brassicaceae</taxon>
        <taxon>Camelineae</taxon>
        <taxon>Camelina</taxon>
    </lineage>
</organism>
<accession>A0ABM0USG4</accession>
<reference evidence="7" key="1">
    <citation type="journal article" date="2014" name="Nat. Commun.">
        <title>The emerging biofuel crop Camelina sativa retains a highly undifferentiated hexaploid genome structure.</title>
        <authorList>
            <person name="Kagale S."/>
            <person name="Koh C."/>
            <person name="Nixon J."/>
            <person name="Bollina V."/>
            <person name="Clarke W.E."/>
            <person name="Tuteja R."/>
            <person name="Spillane C."/>
            <person name="Robinson S.J."/>
            <person name="Links M.G."/>
            <person name="Clarke C."/>
            <person name="Higgins E.E."/>
            <person name="Huebert T."/>
            <person name="Sharpe A.G."/>
            <person name="Parkin I.A."/>
        </authorList>
    </citation>
    <scope>NUCLEOTIDE SEQUENCE [LARGE SCALE GENOMIC DNA]</scope>
    <source>
        <strain evidence="7">cv. DH55</strain>
    </source>
</reference>
<evidence type="ECO:0000256" key="3">
    <source>
        <dbReference type="ARBA" id="ARBA00023125"/>
    </source>
</evidence>
<dbReference type="RefSeq" id="XP_010445522.1">
    <property type="nucleotide sequence ID" value="XM_010447220.2"/>
</dbReference>
<reference evidence="8" key="2">
    <citation type="submission" date="2025-08" db="UniProtKB">
        <authorList>
            <consortium name="RefSeq"/>
        </authorList>
    </citation>
    <scope>IDENTIFICATION</scope>
    <source>
        <tissue evidence="8">Leaf</tissue>
    </source>
</reference>
<keyword evidence="7" id="KW-1185">Reference proteome</keyword>
<evidence type="ECO:0000256" key="4">
    <source>
        <dbReference type="ARBA" id="ARBA00023163"/>
    </source>
</evidence>